<feature type="domain" description="Beta-lactamase-related" evidence="3">
    <location>
        <begin position="90"/>
        <end position="381"/>
    </location>
</feature>
<feature type="domain" description="Beta-lactamase-like ARB-00930-like C-terminal" evidence="4">
    <location>
        <begin position="410"/>
        <end position="540"/>
    </location>
</feature>
<evidence type="ECO:0000313" key="6">
    <source>
        <dbReference type="Proteomes" id="UP000287124"/>
    </source>
</evidence>
<dbReference type="Pfam" id="PF26335">
    <property type="entry name" value="ARB_00930_C"/>
    <property type="match status" value="1"/>
</dbReference>
<dbReference type="PANTHER" id="PTHR22935:SF95">
    <property type="entry name" value="BETA-LACTAMASE-LIKE 1-RELATED"/>
    <property type="match status" value="1"/>
</dbReference>
<feature type="chain" id="PRO_5019307366" evidence="2">
    <location>
        <begin position="20"/>
        <end position="545"/>
    </location>
</feature>
<dbReference type="AlphaFoldDB" id="A0A430M8Y1"/>
<evidence type="ECO:0000259" key="4">
    <source>
        <dbReference type="Pfam" id="PF26335"/>
    </source>
</evidence>
<proteinExistence type="inferred from homology"/>
<dbReference type="Gene3D" id="3.40.710.10">
    <property type="entry name" value="DD-peptidase/beta-lactamase superfamily"/>
    <property type="match status" value="1"/>
</dbReference>
<feature type="signal peptide" evidence="2">
    <location>
        <begin position="1"/>
        <end position="19"/>
    </location>
</feature>
<dbReference type="InterPro" id="IPR001466">
    <property type="entry name" value="Beta-lactam-related"/>
</dbReference>
<dbReference type="Proteomes" id="UP000287124">
    <property type="component" value="Unassembled WGS sequence"/>
</dbReference>
<keyword evidence="6" id="KW-1185">Reference proteome</keyword>
<evidence type="ECO:0000256" key="2">
    <source>
        <dbReference type="SAM" id="SignalP"/>
    </source>
</evidence>
<comment type="similarity">
    <text evidence="1">Belongs to the beta-lactamase family.</text>
</comment>
<accession>A0A430M8Y1</accession>
<sequence>MKIKYFYLLGAAWLSLTDAYCPPTGPVLPPPDIPSDGKLTTTLNNALQKLAKSGIWNTTTTSFSVELTSSKENVFSFHHTSPKLNSSGVDKVDSKTIYRVASVTKVFTTFALLLQNGINLDDSITKYVPELSKIAWYKDVTLRMLASQISGVHRDGYTFDLATTFPPMVLHGLGFPDVERPSEVPLCDTLSDLPCTRAEFFKDLENNEYVWQPGQRAAYSDLGFILLGFALENITGMSYGEIISQQISKPLNLSFVVGFKLQDLSKSILPIEGGSQWMERDFGNYAATAGLYATPDDLSHFVRGVLSHKLLTGPKTDTWLQPATFTSSLYSSVGMPWEIYRTKSLTPSARPVDVYTKSGDVGVYAAYIALIPEYDVGFTINAAGADAYITSRSLLNEMTKIVVQGLDQLARSQAQSRYTGHYSGNNDSLVLAIDKGPGLKIQKWTSNGDSVLGAWQQLRAGGGQVDARIYPIGKDNRWRVVFEVVSNTSTSPFGDACYSWFQVDQFRYQGLPVDEIDFVIEDGRVKGLSVPGLRQTLAKTSSLSY</sequence>
<dbReference type="PANTHER" id="PTHR22935">
    <property type="entry name" value="PENICILLIN-BINDING PROTEIN"/>
    <property type="match status" value="1"/>
</dbReference>
<dbReference type="SUPFAM" id="SSF56601">
    <property type="entry name" value="beta-lactamase/transpeptidase-like"/>
    <property type="match status" value="1"/>
</dbReference>
<protein>
    <submittedName>
        <fullName evidence="5">Uncharacterized protein</fullName>
    </submittedName>
</protein>
<keyword evidence="2" id="KW-0732">Signal</keyword>
<dbReference type="InterPro" id="IPR051478">
    <property type="entry name" value="Beta-lactamase-like_AB/R"/>
</dbReference>
<comment type="caution">
    <text evidence="5">The sequence shown here is derived from an EMBL/GenBank/DDBJ whole genome shotgun (WGS) entry which is preliminary data.</text>
</comment>
<dbReference type="Pfam" id="PF00144">
    <property type="entry name" value="Beta-lactamase"/>
    <property type="match status" value="1"/>
</dbReference>
<evidence type="ECO:0000256" key="1">
    <source>
        <dbReference type="ARBA" id="ARBA00038473"/>
    </source>
</evidence>
<dbReference type="EMBL" id="MIKF01000007">
    <property type="protein sequence ID" value="RTE84436.1"/>
    <property type="molecule type" value="Genomic_DNA"/>
</dbReference>
<reference evidence="5 6" key="1">
    <citation type="submission" date="2017-06" db="EMBL/GenBank/DDBJ databases">
        <title>Comparative genomic analysis of Ambrosia Fusariam Clade fungi.</title>
        <authorList>
            <person name="Stajich J.E."/>
            <person name="Carrillo J."/>
            <person name="Kijimoto T."/>
            <person name="Eskalen A."/>
            <person name="O'Donnell K."/>
            <person name="Kasson M."/>
        </authorList>
    </citation>
    <scope>NUCLEOTIDE SEQUENCE [LARGE SCALE GENOMIC DNA]</scope>
    <source>
        <strain evidence="5 6">UCR1854</strain>
    </source>
</reference>
<dbReference type="InterPro" id="IPR012338">
    <property type="entry name" value="Beta-lactam/transpept-like"/>
</dbReference>
<organism evidence="5 6">
    <name type="scientific">Fusarium euwallaceae</name>
    <dbReference type="NCBI Taxonomy" id="1147111"/>
    <lineage>
        <taxon>Eukaryota</taxon>
        <taxon>Fungi</taxon>
        <taxon>Dikarya</taxon>
        <taxon>Ascomycota</taxon>
        <taxon>Pezizomycotina</taxon>
        <taxon>Sordariomycetes</taxon>
        <taxon>Hypocreomycetidae</taxon>
        <taxon>Hypocreales</taxon>
        <taxon>Nectriaceae</taxon>
        <taxon>Fusarium</taxon>
        <taxon>Fusarium solani species complex</taxon>
    </lineage>
</organism>
<evidence type="ECO:0000259" key="3">
    <source>
        <dbReference type="Pfam" id="PF00144"/>
    </source>
</evidence>
<gene>
    <name evidence="5" type="ORF">BHE90_001011</name>
</gene>
<evidence type="ECO:0000313" key="5">
    <source>
        <dbReference type="EMBL" id="RTE84436.1"/>
    </source>
</evidence>
<name>A0A430M8Y1_9HYPO</name>
<dbReference type="InterPro" id="IPR058664">
    <property type="entry name" value="ARB_00930-like_C"/>
</dbReference>